<evidence type="ECO:0000313" key="3">
    <source>
        <dbReference type="Proteomes" id="UP000243799"/>
    </source>
</evidence>
<dbReference type="RefSeq" id="WP_091667944.1">
    <property type="nucleotide sequence ID" value="NZ_FOKG01000001.1"/>
</dbReference>
<reference evidence="3" key="1">
    <citation type="submission" date="2016-10" db="EMBL/GenBank/DDBJ databases">
        <authorList>
            <person name="Varghese N."/>
            <person name="Submissions S."/>
        </authorList>
    </citation>
    <scope>NUCLEOTIDE SEQUENCE [LARGE SCALE GENOMIC DNA]</scope>
    <source>
        <strain evidence="3">CGMCC 4.3568</strain>
    </source>
</reference>
<gene>
    <name evidence="2" type="ORF">SAMN05216266_101148</name>
</gene>
<proteinExistence type="predicted"/>
<dbReference type="OrthoDB" id="3541690at2"/>
<dbReference type="EMBL" id="FOKG01000001">
    <property type="protein sequence ID" value="SFA73855.1"/>
    <property type="molecule type" value="Genomic_DNA"/>
</dbReference>
<dbReference type="AlphaFoldDB" id="A0A1I0VBY7"/>
<name>A0A1I0VBY7_9PSEU</name>
<feature type="compositionally biased region" description="Basic and acidic residues" evidence="1">
    <location>
        <begin position="191"/>
        <end position="268"/>
    </location>
</feature>
<feature type="compositionally biased region" description="Low complexity" evidence="1">
    <location>
        <begin position="165"/>
        <end position="181"/>
    </location>
</feature>
<dbReference type="Proteomes" id="UP000243799">
    <property type="component" value="Unassembled WGS sequence"/>
</dbReference>
<evidence type="ECO:0000256" key="1">
    <source>
        <dbReference type="SAM" id="MobiDB-lite"/>
    </source>
</evidence>
<sequence>MKFESVADELYGAAREEFIALRDERAAEAKAAGRQQLATKIRGLRKPTTAAWLANQLARQRAAEIGRLEQLGEALRRAHTELAGEELRNLSRQRHELIEALTDEARAVGRELGTPVSDAVAQELAETLETALGDPGAARTLAQGRLTSSLHPGEGLSERWLSAATAAPRRTATQRPPAARPYGSKPAPTKRPQDDRAAQVKEDRQREKEAQRAEAARLRAAREKARKTVREAKKARDDASKRLREAERAEEKARRATEAARADAEKTEQALAEAETNLAGLD</sequence>
<keyword evidence="3" id="KW-1185">Reference proteome</keyword>
<dbReference type="STRING" id="490629.SAMN05216266_101148"/>
<evidence type="ECO:0000313" key="2">
    <source>
        <dbReference type="EMBL" id="SFA73855.1"/>
    </source>
</evidence>
<feature type="region of interest" description="Disordered" evidence="1">
    <location>
        <begin position="165"/>
        <end position="282"/>
    </location>
</feature>
<accession>A0A1I0VBY7</accession>
<organism evidence="2 3">
    <name type="scientific">Amycolatopsis marina</name>
    <dbReference type="NCBI Taxonomy" id="490629"/>
    <lineage>
        <taxon>Bacteria</taxon>
        <taxon>Bacillati</taxon>
        <taxon>Actinomycetota</taxon>
        <taxon>Actinomycetes</taxon>
        <taxon>Pseudonocardiales</taxon>
        <taxon>Pseudonocardiaceae</taxon>
        <taxon>Amycolatopsis</taxon>
    </lineage>
</organism>
<protein>
    <submittedName>
        <fullName evidence="2">Uncharacterized protein</fullName>
    </submittedName>
</protein>